<name>A0ABP6MNL2_9ACTN</name>
<feature type="compositionally biased region" description="Low complexity" evidence="1">
    <location>
        <begin position="33"/>
        <end position="48"/>
    </location>
</feature>
<reference evidence="3" key="1">
    <citation type="journal article" date="2019" name="Int. J. Syst. Evol. Microbiol.">
        <title>The Global Catalogue of Microorganisms (GCM) 10K type strain sequencing project: providing services to taxonomists for standard genome sequencing and annotation.</title>
        <authorList>
            <consortium name="The Broad Institute Genomics Platform"/>
            <consortium name="The Broad Institute Genome Sequencing Center for Infectious Disease"/>
            <person name="Wu L."/>
            <person name="Ma J."/>
        </authorList>
    </citation>
    <scope>NUCLEOTIDE SEQUENCE [LARGE SCALE GENOMIC DNA]</scope>
    <source>
        <strain evidence="3">JCM 9373</strain>
    </source>
</reference>
<dbReference type="Proteomes" id="UP001500320">
    <property type="component" value="Unassembled WGS sequence"/>
</dbReference>
<proteinExistence type="predicted"/>
<evidence type="ECO:0000313" key="2">
    <source>
        <dbReference type="EMBL" id="GAA3120550.1"/>
    </source>
</evidence>
<accession>A0ABP6MNL2</accession>
<dbReference type="EMBL" id="BAAAUT010000005">
    <property type="protein sequence ID" value="GAA3120550.1"/>
    <property type="molecule type" value="Genomic_DNA"/>
</dbReference>
<feature type="region of interest" description="Disordered" evidence="1">
    <location>
        <begin position="1"/>
        <end position="108"/>
    </location>
</feature>
<sequence>MCSTTGTGAAKNRAFSGVISAPPVSSDRRAAPAITGTALSTSSAAGTSRSAAEEAAEEAAAEAAAEVAVEVTAEVTAEAPPEAAAGFRPSAGRRRRGDRGKGWRGGWRGAVRSAGLSSVMTRSWPPERGRFIAGTVRSGLADHPPFGRTFG</sequence>
<comment type="caution">
    <text evidence="2">The sequence shown here is derived from an EMBL/GenBank/DDBJ whole genome shotgun (WGS) entry which is preliminary data.</text>
</comment>
<organism evidence="2 3">
    <name type="scientific">Planomonospora alba</name>
    <dbReference type="NCBI Taxonomy" id="161354"/>
    <lineage>
        <taxon>Bacteria</taxon>
        <taxon>Bacillati</taxon>
        <taxon>Actinomycetota</taxon>
        <taxon>Actinomycetes</taxon>
        <taxon>Streptosporangiales</taxon>
        <taxon>Streptosporangiaceae</taxon>
        <taxon>Planomonospora</taxon>
    </lineage>
</organism>
<gene>
    <name evidence="2" type="ORF">GCM10010466_09360</name>
</gene>
<evidence type="ECO:0000313" key="3">
    <source>
        <dbReference type="Proteomes" id="UP001500320"/>
    </source>
</evidence>
<protein>
    <submittedName>
        <fullName evidence="2">Uncharacterized protein</fullName>
    </submittedName>
</protein>
<keyword evidence="3" id="KW-1185">Reference proteome</keyword>
<feature type="compositionally biased region" description="Low complexity" evidence="1">
    <location>
        <begin position="61"/>
        <end position="90"/>
    </location>
</feature>
<evidence type="ECO:0000256" key="1">
    <source>
        <dbReference type="SAM" id="MobiDB-lite"/>
    </source>
</evidence>